<dbReference type="GO" id="GO:0070681">
    <property type="term" value="P:glutaminyl-tRNAGln biosynthesis via transamidation"/>
    <property type="evidence" value="ECO:0007669"/>
    <property type="project" value="UniProtKB-UniRule"/>
</dbReference>
<keyword evidence="7" id="KW-0496">Mitochondrion</keyword>
<dbReference type="InterPro" id="IPR023631">
    <property type="entry name" value="Amidase_dom"/>
</dbReference>
<reference evidence="9 10" key="1">
    <citation type="journal article" date="2011" name="J. Gen. Appl. Microbiol.">
        <title>Draft genome sequencing of the enigmatic basidiomycete Mixia osmundae.</title>
        <authorList>
            <person name="Nishida H."/>
            <person name="Nagatsuka Y."/>
            <person name="Sugiyama J."/>
        </authorList>
    </citation>
    <scope>NUCLEOTIDE SEQUENCE [LARGE SCALE GENOMIC DNA]</scope>
    <source>
        <strain evidence="10">CBS 9802 / IAM 14324 / JCM 22182 / KY 12970</strain>
    </source>
</reference>
<feature type="domain" description="Amidase" evidence="8">
    <location>
        <begin position="31"/>
        <end position="497"/>
    </location>
</feature>
<dbReference type="EMBL" id="BABT02000026">
    <property type="protein sequence ID" value="GAA93982.1"/>
    <property type="molecule type" value="Genomic_DNA"/>
</dbReference>
<dbReference type="PROSITE" id="PS00571">
    <property type="entry name" value="AMIDASES"/>
    <property type="match status" value="1"/>
</dbReference>
<comment type="similarity">
    <text evidence="1 7">Belongs to the amidase family. GatA subfamily.</text>
</comment>
<gene>
    <name evidence="9" type="primary">Mo00629</name>
    <name evidence="9" type="ORF">E5Q_00629</name>
</gene>
<keyword evidence="2 7" id="KW-0436">Ligase</keyword>
<protein>
    <recommendedName>
        <fullName evidence="7">Glutamyl-tRNA(Gln) amidotransferase subunit A, mitochondrial</fullName>
        <shortName evidence="7">Glu-AdT subunit A</shortName>
        <ecNumber evidence="7">6.3.5.7</ecNumber>
    </recommendedName>
</protein>
<dbReference type="GO" id="GO:0005739">
    <property type="term" value="C:mitochondrion"/>
    <property type="evidence" value="ECO:0007669"/>
    <property type="project" value="UniProtKB-SubCell"/>
</dbReference>
<keyword evidence="10" id="KW-1185">Reference proteome</keyword>
<evidence type="ECO:0000256" key="6">
    <source>
        <dbReference type="ARBA" id="ARBA00047407"/>
    </source>
</evidence>
<dbReference type="OrthoDB" id="421993at2759"/>
<dbReference type="NCBIfam" id="TIGR00132">
    <property type="entry name" value="gatA"/>
    <property type="match status" value="1"/>
</dbReference>
<evidence type="ECO:0000259" key="8">
    <source>
        <dbReference type="Pfam" id="PF01425"/>
    </source>
</evidence>
<dbReference type="GO" id="GO:0050567">
    <property type="term" value="F:glutaminyl-tRNA synthase (glutamine-hydrolyzing) activity"/>
    <property type="evidence" value="ECO:0007669"/>
    <property type="project" value="UniProtKB-UniRule"/>
</dbReference>
<keyword evidence="5 7" id="KW-0648">Protein biosynthesis</keyword>
<evidence type="ECO:0000313" key="9">
    <source>
        <dbReference type="EMBL" id="GAA93982.1"/>
    </source>
</evidence>
<dbReference type="GO" id="GO:0005524">
    <property type="term" value="F:ATP binding"/>
    <property type="evidence" value="ECO:0007669"/>
    <property type="project" value="UniProtKB-KW"/>
</dbReference>
<feature type="active site" description="Charge relay system" evidence="7">
    <location>
        <position position="75"/>
    </location>
</feature>
<dbReference type="InterPro" id="IPR004412">
    <property type="entry name" value="GatA"/>
</dbReference>
<dbReference type="Gene3D" id="3.90.1300.10">
    <property type="entry name" value="Amidase signature (AS) domain"/>
    <property type="match status" value="1"/>
</dbReference>
<comment type="subcellular location">
    <subcellularLocation>
        <location evidence="7">Mitochondrion</location>
    </subcellularLocation>
</comment>
<dbReference type="InParanoid" id="G7DTS2"/>
<evidence type="ECO:0000256" key="2">
    <source>
        <dbReference type="ARBA" id="ARBA00022598"/>
    </source>
</evidence>
<feature type="active site" description="Charge relay system" evidence="7">
    <location>
        <position position="154"/>
    </location>
</feature>
<evidence type="ECO:0000256" key="3">
    <source>
        <dbReference type="ARBA" id="ARBA00022741"/>
    </source>
</evidence>
<keyword evidence="3 7" id="KW-0547">Nucleotide-binding</keyword>
<dbReference type="OMA" id="QPASYCG"/>
<dbReference type="PANTHER" id="PTHR11895">
    <property type="entry name" value="TRANSAMIDASE"/>
    <property type="match status" value="1"/>
</dbReference>
<dbReference type="InterPro" id="IPR020556">
    <property type="entry name" value="Amidase_CS"/>
</dbReference>
<dbReference type="HAMAP" id="MF_00120">
    <property type="entry name" value="GatA"/>
    <property type="match status" value="1"/>
</dbReference>
<sequence>MQRCTGCRSQLQLGQRVLGRRRQSSATAEERYRARIETHNHVLQTFVHLLPPRQSPSGAPKDSDGKLQGLCVAIKDNIAVRGAPMTCASKMLKDFSPPYEATVVSKLKEQGVTIIGKTNMDEFGMGSSNTYSTFGAALHPKSLEEGPVYVAGGSSGGSAAAVSADMCDFALGSDTGGSVRLPASYNGIYGLKPSYGRLSRFGLVSFASSLDCIGIMSRDIDLSERAYDVMKGHDERDATSIDDEFAVRAEADALGLSDDDLSKVRVGVPSEYFPRELASGIADSLRKTITRLRSLGATVVSVSMPATRYALSTYYVLASAEASSNLAKYDGIQYGHRSVRDREAADKASTPLYAQTRTDGFGQEVQRRLLLGTFALTADAFDNYYLQAQKSRLRIRSDFDRVFRSSNALLVDRTGDDKGVDVLLHPAAIRTAPKLTDCPPYAQKNESDLSAYVQDVLTVPASLAGVPALAIPIDTEEATGMPIGAQLVAQWGHERTLFSIARALSSNAA</sequence>
<dbReference type="HOGENOM" id="CLU_009600_7_6_1"/>
<name>G7DTS2_MIXOS</name>
<dbReference type="GO" id="GO:0032543">
    <property type="term" value="P:mitochondrial translation"/>
    <property type="evidence" value="ECO:0007669"/>
    <property type="project" value="UniProtKB-UniRule"/>
</dbReference>
<organism evidence="9 10">
    <name type="scientific">Mixia osmundae (strain CBS 9802 / IAM 14324 / JCM 22182 / KY 12970)</name>
    <dbReference type="NCBI Taxonomy" id="764103"/>
    <lineage>
        <taxon>Eukaryota</taxon>
        <taxon>Fungi</taxon>
        <taxon>Dikarya</taxon>
        <taxon>Basidiomycota</taxon>
        <taxon>Pucciniomycotina</taxon>
        <taxon>Mixiomycetes</taxon>
        <taxon>Mixiales</taxon>
        <taxon>Mixiaceae</taxon>
        <taxon>Mixia</taxon>
    </lineage>
</organism>
<evidence type="ECO:0000256" key="1">
    <source>
        <dbReference type="ARBA" id="ARBA00008069"/>
    </source>
</evidence>
<dbReference type="Proteomes" id="UP000009131">
    <property type="component" value="Unassembled WGS sequence"/>
</dbReference>
<evidence type="ECO:0000256" key="4">
    <source>
        <dbReference type="ARBA" id="ARBA00022840"/>
    </source>
</evidence>
<dbReference type="FunCoup" id="G7DTS2">
    <property type="interactions" value="166"/>
</dbReference>
<dbReference type="GO" id="GO:0030956">
    <property type="term" value="C:glutamyl-tRNA(Gln) amidotransferase complex"/>
    <property type="evidence" value="ECO:0007669"/>
    <property type="project" value="UniProtKB-UniRule"/>
</dbReference>
<dbReference type="SUPFAM" id="SSF75304">
    <property type="entry name" value="Amidase signature (AS) enzymes"/>
    <property type="match status" value="1"/>
</dbReference>
<comment type="subunit">
    <text evidence="7">Subunit of the heterotrimeric GatCAB amidotransferase (AdT) complex, composed of A, B and C subunits.</text>
</comment>
<evidence type="ECO:0000256" key="7">
    <source>
        <dbReference type="HAMAP-Rule" id="MF_03150"/>
    </source>
</evidence>
<dbReference type="STRING" id="764103.G7DTS2"/>
<keyword evidence="4 7" id="KW-0067">ATP-binding</keyword>
<comment type="function">
    <text evidence="7">Allows the formation of correctly charged Gln-tRNA(Gln) through the transamidation of misacylated Glu-tRNA(Gln) in the mitochondria. The reaction takes place in the presence of glutamine and ATP through an activated gamma-phospho-Glu-tRNA(Gln).</text>
</comment>
<reference evidence="9 10" key="2">
    <citation type="journal article" date="2012" name="Open Biol.">
        <title>Characteristics of nucleosomes and linker DNA regions on the genome of the basidiomycete Mixia osmundae revealed by mono- and dinucleosome mapping.</title>
        <authorList>
            <person name="Nishida H."/>
            <person name="Kondo S."/>
            <person name="Matsumoto T."/>
            <person name="Suzuki Y."/>
            <person name="Yoshikawa H."/>
            <person name="Taylor T.D."/>
            <person name="Sugiyama J."/>
        </authorList>
    </citation>
    <scope>NUCLEOTIDE SEQUENCE [LARGE SCALE GENOMIC DNA]</scope>
    <source>
        <strain evidence="10">CBS 9802 / IAM 14324 / JCM 22182 / KY 12970</strain>
    </source>
</reference>
<comment type="catalytic activity">
    <reaction evidence="6 7">
        <text>L-glutamyl-tRNA(Gln) + L-glutamine + ATP + H2O = L-glutaminyl-tRNA(Gln) + L-glutamate + ADP + phosphate + H(+)</text>
        <dbReference type="Rhea" id="RHEA:17521"/>
        <dbReference type="Rhea" id="RHEA-COMP:9681"/>
        <dbReference type="Rhea" id="RHEA-COMP:9684"/>
        <dbReference type="ChEBI" id="CHEBI:15377"/>
        <dbReference type="ChEBI" id="CHEBI:15378"/>
        <dbReference type="ChEBI" id="CHEBI:29985"/>
        <dbReference type="ChEBI" id="CHEBI:30616"/>
        <dbReference type="ChEBI" id="CHEBI:43474"/>
        <dbReference type="ChEBI" id="CHEBI:58359"/>
        <dbReference type="ChEBI" id="CHEBI:78520"/>
        <dbReference type="ChEBI" id="CHEBI:78521"/>
        <dbReference type="ChEBI" id="CHEBI:456216"/>
        <dbReference type="EC" id="6.3.5.7"/>
    </reaction>
</comment>
<proteinExistence type="inferred from homology"/>
<comment type="caution">
    <text evidence="9">The sequence shown here is derived from an EMBL/GenBank/DDBJ whole genome shotgun (WGS) entry which is preliminary data.</text>
</comment>
<dbReference type="InterPro" id="IPR036928">
    <property type="entry name" value="AS_sf"/>
</dbReference>
<dbReference type="eggNOG" id="KOG1211">
    <property type="taxonomic scope" value="Eukaryota"/>
</dbReference>
<dbReference type="AlphaFoldDB" id="G7DTS2"/>
<dbReference type="RefSeq" id="XP_014569730.1">
    <property type="nucleotide sequence ID" value="XM_014714244.1"/>
</dbReference>
<dbReference type="Pfam" id="PF01425">
    <property type="entry name" value="Amidase"/>
    <property type="match status" value="1"/>
</dbReference>
<evidence type="ECO:0000313" key="10">
    <source>
        <dbReference type="Proteomes" id="UP000009131"/>
    </source>
</evidence>
<feature type="active site" description="Acyl-ester intermediate" evidence="7">
    <location>
        <position position="178"/>
    </location>
</feature>
<accession>G7DTS2</accession>
<dbReference type="InterPro" id="IPR000120">
    <property type="entry name" value="Amidase"/>
</dbReference>
<dbReference type="PANTHER" id="PTHR11895:SF7">
    <property type="entry name" value="GLUTAMYL-TRNA(GLN) AMIDOTRANSFERASE SUBUNIT A, MITOCHONDRIAL"/>
    <property type="match status" value="1"/>
</dbReference>
<dbReference type="EC" id="6.3.5.7" evidence="7"/>
<evidence type="ECO:0000256" key="5">
    <source>
        <dbReference type="ARBA" id="ARBA00022917"/>
    </source>
</evidence>